<dbReference type="EMBL" id="CABVIK010000024">
    <property type="protein sequence ID" value="VVP56098.1"/>
    <property type="molecule type" value="Genomic_DNA"/>
</dbReference>
<evidence type="ECO:0008006" key="4">
    <source>
        <dbReference type="Google" id="ProtNLM"/>
    </source>
</evidence>
<sequence precursor="true">MRRLMLLLAAGVVAGCQSPLPAVNPQMAWIDFSTPFPNDRLLMAERLDKQRLRDGRFFQVTPGSHELVVRFDFEVPGGGGMNMMNTPTERLCYLTVNYDHFEAGQRYVLEGRSIAFTPSARLFNAKREIVAEDRQTYCVP</sequence>
<proteinExistence type="predicted"/>
<name>A0A5E7Q394_PSEFL</name>
<dbReference type="AlphaFoldDB" id="A0A5E7Q394"/>
<dbReference type="PROSITE" id="PS51257">
    <property type="entry name" value="PROKAR_LIPOPROTEIN"/>
    <property type="match status" value="1"/>
</dbReference>
<protein>
    <recommendedName>
        <fullName evidence="4">Lipoprotein</fullName>
    </recommendedName>
</protein>
<accession>A0A5E7Q394</accession>
<feature type="signal peptide" evidence="1">
    <location>
        <begin position="1"/>
        <end position="22"/>
    </location>
</feature>
<evidence type="ECO:0000313" key="2">
    <source>
        <dbReference type="EMBL" id="VVP56098.1"/>
    </source>
</evidence>
<reference evidence="2 3" key="1">
    <citation type="submission" date="2019-09" db="EMBL/GenBank/DDBJ databases">
        <authorList>
            <person name="Chandra G."/>
            <person name="Truman W A."/>
        </authorList>
    </citation>
    <scope>NUCLEOTIDE SEQUENCE [LARGE SCALE GENOMIC DNA]</scope>
    <source>
        <strain evidence="2">PS870</strain>
    </source>
</reference>
<gene>
    <name evidence="2" type="ORF">PS870_05667</name>
</gene>
<organism evidence="2 3">
    <name type="scientific">Pseudomonas fluorescens</name>
    <dbReference type="NCBI Taxonomy" id="294"/>
    <lineage>
        <taxon>Bacteria</taxon>
        <taxon>Pseudomonadati</taxon>
        <taxon>Pseudomonadota</taxon>
        <taxon>Gammaproteobacteria</taxon>
        <taxon>Pseudomonadales</taxon>
        <taxon>Pseudomonadaceae</taxon>
        <taxon>Pseudomonas</taxon>
    </lineage>
</organism>
<evidence type="ECO:0000256" key="1">
    <source>
        <dbReference type="SAM" id="SignalP"/>
    </source>
</evidence>
<feature type="chain" id="PRO_5022781608" description="Lipoprotein" evidence="1">
    <location>
        <begin position="23"/>
        <end position="140"/>
    </location>
</feature>
<keyword evidence="1" id="KW-0732">Signal</keyword>
<evidence type="ECO:0000313" key="3">
    <source>
        <dbReference type="Proteomes" id="UP000349468"/>
    </source>
</evidence>
<dbReference type="Proteomes" id="UP000349468">
    <property type="component" value="Unassembled WGS sequence"/>
</dbReference>
<dbReference type="RefSeq" id="WP_145306378.1">
    <property type="nucleotide sequence ID" value="NZ_CABVIK010000024.1"/>
</dbReference>